<feature type="compositionally biased region" description="Basic and acidic residues" evidence="1">
    <location>
        <begin position="70"/>
        <end position="79"/>
    </location>
</feature>
<accession>A0A5B7D948</accession>
<gene>
    <name evidence="2" type="ORF">E2C01_010606</name>
</gene>
<evidence type="ECO:0000313" key="3">
    <source>
        <dbReference type="Proteomes" id="UP000324222"/>
    </source>
</evidence>
<feature type="region of interest" description="Disordered" evidence="1">
    <location>
        <begin position="58"/>
        <end position="101"/>
    </location>
</feature>
<proteinExistence type="predicted"/>
<protein>
    <submittedName>
        <fullName evidence="2">Uncharacterized protein</fullName>
    </submittedName>
</protein>
<sequence length="179" mass="20384">MEPETLTLLKATCANKFAVKCWDLLMIIGEDVLMPELDDHPTPDSWRRGADSGVQYTTKSGAFRGGSKQTGEERTCLQKEEEEEEEEGRTLRPEKEETGRTTPRIQLDFDLIPHLSPHAQVCSRERQRLWKTGGGGPGERERPEGVYLNRVSLDIIESTKKSGWRRCVRSPHYGCRDLI</sequence>
<dbReference type="EMBL" id="VSRR010000618">
    <property type="protein sequence ID" value="MPC17742.1"/>
    <property type="molecule type" value="Genomic_DNA"/>
</dbReference>
<dbReference type="AlphaFoldDB" id="A0A5B7D948"/>
<reference evidence="2 3" key="1">
    <citation type="submission" date="2019-05" db="EMBL/GenBank/DDBJ databases">
        <title>Another draft genome of Portunus trituberculatus and its Hox gene families provides insights of decapod evolution.</title>
        <authorList>
            <person name="Jeong J.-H."/>
            <person name="Song I."/>
            <person name="Kim S."/>
            <person name="Choi T."/>
            <person name="Kim D."/>
            <person name="Ryu S."/>
            <person name="Kim W."/>
        </authorList>
    </citation>
    <scope>NUCLEOTIDE SEQUENCE [LARGE SCALE GENOMIC DNA]</scope>
    <source>
        <tissue evidence="2">Muscle</tissue>
    </source>
</reference>
<feature type="compositionally biased region" description="Basic and acidic residues" evidence="1">
    <location>
        <begin position="88"/>
        <end position="99"/>
    </location>
</feature>
<name>A0A5B7D948_PORTR</name>
<organism evidence="2 3">
    <name type="scientific">Portunus trituberculatus</name>
    <name type="common">Swimming crab</name>
    <name type="synonym">Neptunus trituberculatus</name>
    <dbReference type="NCBI Taxonomy" id="210409"/>
    <lineage>
        <taxon>Eukaryota</taxon>
        <taxon>Metazoa</taxon>
        <taxon>Ecdysozoa</taxon>
        <taxon>Arthropoda</taxon>
        <taxon>Crustacea</taxon>
        <taxon>Multicrustacea</taxon>
        <taxon>Malacostraca</taxon>
        <taxon>Eumalacostraca</taxon>
        <taxon>Eucarida</taxon>
        <taxon>Decapoda</taxon>
        <taxon>Pleocyemata</taxon>
        <taxon>Brachyura</taxon>
        <taxon>Eubrachyura</taxon>
        <taxon>Portunoidea</taxon>
        <taxon>Portunidae</taxon>
        <taxon>Portuninae</taxon>
        <taxon>Portunus</taxon>
    </lineage>
</organism>
<evidence type="ECO:0000256" key="1">
    <source>
        <dbReference type="SAM" id="MobiDB-lite"/>
    </source>
</evidence>
<dbReference type="Proteomes" id="UP000324222">
    <property type="component" value="Unassembled WGS sequence"/>
</dbReference>
<evidence type="ECO:0000313" key="2">
    <source>
        <dbReference type="EMBL" id="MPC17742.1"/>
    </source>
</evidence>
<comment type="caution">
    <text evidence="2">The sequence shown here is derived from an EMBL/GenBank/DDBJ whole genome shotgun (WGS) entry which is preliminary data.</text>
</comment>
<keyword evidence="3" id="KW-1185">Reference proteome</keyword>